<dbReference type="EMBL" id="JARBJD010000244">
    <property type="protein sequence ID" value="KAK2945893.1"/>
    <property type="molecule type" value="Genomic_DNA"/>
</dbReference>
<dbReference type="SUPFAM" id="SSF53474">
    <property type="entry name" value="alpha/beta-Hydrolases"/>
    <property type="match status" value="1"/>
</dbReference>
<feature type="region of interest" description="Disordered" evidence="3">
    <location>
        <begin position="76"/>
        <end position="119"/>
    </location>
</feature>
<sequence>MSVYSSASNESPRLPSSTKVSTTFVSNAITITHGLNEENEPDTPNVATTNRPLSVHSEIVRRYYDSPSVWTMGENVEREQREAEQRSQSPSLLHQPSLIRNQDQSNPQEPHKYGRIFFSDSPSPYMPSYPLVPLNHEGEFIAEQPVRLDDTHQTDINVSFSLNPAQHYVRQSDAKEKIHSSSSTSPSFHPHSDPKLIASPAPQQPSSRWSKGRTRRSLSTSEMEGSRRSDSVVHSSRFASSFENTKVQTFRIELPMVHRPEPPKPTEETDPILSSLSLTTSLTPNIRRITNAQNSPAVFPRPIRARSTDTELNLPAFTELDHSPFFRISNGRASSRILPNMEGASVTSSPFAQSLLVQTPRDSSTGLHPRFLSDSTVQIPFNLPQADQLPSLDDITDQMSTNTPNPLLTPVAPFSQVLQPSTQMETFEVPAKVMSPLQTPHNSIRADSRSDGFISFHPLGDTTVLPLSNRQQQPVDLIANFGEQGEERRQIEDGECGGHRLRTDENHNSSRANSNSSYYFDKSFSTENDFFLTRKSSSSSRMMVPTHHTQVFEPLLITQSTQSDRTIENSARPRWFHSPSHTQPEPSIRKALFTTPSPSPIPLRFDNLQPRVSPALTFNHNSTPHGRARRIIIRLWAVGQCCLCRTTGGSFQLLLILPSLSLLNSNACILRNPSLGTCDVPGVLPPLVDEHGVIIPNQISERVSVPIGGMNQVLFLRGYDKTNPILLYLHGGPGSPTLPFMPASGPILEYEKSFTVCYWDQRGAGASRNGTKEELQFNMTRMIADAHEVTSYLKKRFGQEKILLVGHSWGSLLGVKVIRQNPEDYYAYFGIGQMANQLESERLSYAYMLNHAKEIGDARAVKALESVDINDPHFPTSSYLMGVRSMYQTKYKIGIFHTDKVSMVEAMMNFVTFKGYKLKEKFGFLLGTRDQVKEIVYGPFNENLIETERIFDIPFFVIQGDWDLQVSAVLAKKYVDVIQAPQKEYIEIPNTSHAPHLEEPILFAETLLSLIKKYNIPYIKSKIADDTEGRPKTGDASEL</sequence>
<feature type="compositionally biased region" description="Low complexity" evidence="3">
    <location>
        <begin position="180"/>
        <end position="189"/>
    </location>
</feature>
<comment type="similarity">
    <text evidence="1">Belongs to the peptidase S33 family.</text>
</comment>
<feature type="compositionally biased region" description="Basic and acidic residues" evidence="3">
    <location>
        <begin position="76"/>
        <end position="85"/>
    </location>
</feature>
<evidence type="ECO:0000259" key="4">
    <source>
        <dbReference type="Pfam" id="PF00561"/>
    </source>
</evidence>
<dbReference type="InterPro" id="IPR000073">
    <property type="entry name" value="AB_hydrolase_1"/>
</dbReference>
<evidence type="ECO:0000313" key="5">
    <source>
        <dbReference type="EMBL" id="KAK2945893.1"/>
    </source>
</evidence>
<proteinExistence type="inferred from homology"/>
<evidence type="ECO:0000256" key="2">
    <source>
        <dbReference type="ARBA" id="ARBA00022801"/>
    </source>
</evidence>
<keyword evidence="6" id="KW-1185">Reference proteome</keyword>
<name>A0ABQ9X2A0_9EUKA</name>
<comment type="caution">
    <text evidence="5">The sequence shown here is derived from an EMBL/GenBank/DDBJ whole genome shotgun (WGS) entry which is preliminary data.</text>
</comment>
<protein>
    <submittedName>
        <fullName evidence="5">Alpha/beta hydrolase</fullName>
    </submittedName>
</protein>
<feature type="domain" description="AB hydrolase-1" evidence="4">
    <location>
        <begin position="724"/>
        <end position="1000"/>
    </location>
</feature>
<evidence type="ECO:0000256" key="3">
    <source>
        <dbReference type="SAM" id="MobiDB-lite"/>
    </source>
</evidence>
<dbReference type="PANTHER" id="PTHR43329">
    <property type="entry name" value="EPOXIDE HYDROLASE"/>
    <property type="match status" value="1"/>
</dbReference>
<feature type="compositionally biased region" description="Low complexity" evidence="3">
    <location>
        <begin position="86"/>
        <end position="98"/>
    </location>
</feature>
<feature type="region of interest" description="Disordered" evidence="3">
    <location>
        <begin position="1"/>
        <end position="20"/>
    </location>
</feature>
<dbReference type="InterPro" id="IPR002410">
    <property type="entry name" value="Peptidase_S33"/>
</dbReference>
<dbReference type="Proteomes" id="UP001281761">
    <property type="component" value="Unassembled WGS sequence"/>
</dbReference>
<accession>A0ABQ9X2A0</accession>
<reference evidence="5 6" key="1">
    <citation type="journal article" date="2022" name="bioRxiv">
        <title>Genomics of Preaxostyla Flagellates Illuminates Evolutionary Transitions and the Path Towards Mitochondrial Loss.</title>
        <authorList>
            <person name="Novak L.V.F."/>
            <person name="Treitli S.C."/>
            <person name="Pyrih J."/>
            <person name="Halakuc P."/>
            <person name="Pipaliya S.V."/>
            <person name="Vacek V."/>
            <person name="Brzon O."/>
            <person name="Soukal P."/>
            <person name="Eme L."/>
            <person name="Dacks J.B."/>
            <person name="Karnkowska A."/>
            <person name="Elias M."/>
            <person name="Hampl V."/>
        </authorList>
    </citation>
    <scope>NUCLEOTIDE SEQUENCE [LARGE SCALE GENOMIC DNA]</scope>
    <source>
        <strain evidence="5">NAU3</strain>
        <tissue evidence="5">Gut</tissue>
    </source>
</reference>
<evidence type="ECO:0000256" key="1">
    <source>
        <dbReference type="ARBA" id="ARBA00010088"/>
    </source>
</evidence>
<keyword evidence="2 5" id="KW-0378">Hydrolase</keyword>
<organism evidence="5 6">
    <name type="scientific">Blattamonas nauphoetae</name>
    <dbReference type="NCBI Taxonomy" id="2049346"/>
    <lineage>
        <taxon>Eukaryota</taxon>
        <taxon>Metamonada</taxon>
        <taxon>Preaxostyla</taxon>
        <taxon>Oxymonadida</taxon>
        <taxon>Blattamonas</taxon>
    </lineage>
</organism>
<dbReference type="Gene3D" id="3.40.50.1820">
    <property type="entry name" value="alpha/beta hydrolase"/>
    <property type="match status" value="1"/>
</dbReference>
<dbReference type="Pfam" id="PF00561">
    <property type="entry name" value="Abhydrolase_1"/>
    <property type="match status" value="1"/>
</dbReference>
<dbReference type="PRINTS" id="PR00793">
    <property type="entry name" value="PROAMNOPTASE"/>
</dbReference>
<feature type="compositionally biased region" description="Polar residues" evidence="3">
    <location>
        <begin position="99"/>
        <end position="108"/>
    </location>
</feature>
<evidence type="ECO:0000313" key="6">
    <source>
        <dbReference type="Proteomes" id="UP001281761"/>
    </source>
</evidence>
<dbReference type="GO" id="GO:0016787">
    <property type="term" value="F:hydrolase activity"/>
    <property type="evidence" value="ECO:0007669"/>
    <property type="project" value="UniProtKB-KW"/>
</dbReference>
<feature type="compositionally biased region" description="Basic and acidic residues" evidence="3">
    <location>
        <begin position="170"/>
        <end position="179"/>
    </location>
</feature>
<gene>
    <name evidence="5" type="ORF">BLNAU_19189</name>
</gene>
<feature type="region of interest" description="Disordered" evidence="3">
    <location>
        <begin position="169"/>
        <end position="235"/>
    </location>
</feature>
<dbReference type="InterPro" id="IPR029058">
    <property type="entry name" value="AB_hydrolase_fold"/>
</dbReference>